<dbReference type="STRING" id="1792845.BC343_00630"/>
<dbReference type="EMBL" id="MBTF01000001">
    <property type="protein sequence ID" value="OOQ61614.1"/>
    <property type="molecule type" value="Genomic_DNA"/>
</dbReference>
<evidence type="ECO:0000256" key="4">
    <source>
        <dbReference type="SAM" id="MobiDB-lite"/>
    </source>
</evidence>
<dbReference type="Gene3D" id="2.60.40.1080">
    <property type="match status" value="1"/>
</dbReference>
<accession>A0A1S9PKZ9</accession>
<evidence type="ECO:0000313" key="8">
    <source>
        <dbReference type="Proteomes" id="UP000189739"/>
    </source>
</evidence>
<dbReference type="SUPFAM" id="SSF69318">
    <property type="entry name" value="Integrin alpha N-terminal domain"/>
    <property type="match status" value="1"/>
</dbReference>
<name>A0A1S9PKZ9_9SPHI</name>
<dbReference type="InterPro" id="IPR028994">
    <property type="entry name" value="Integrin_alpha_N"/>
</dbReference>
<evidence type="ECO:0000256" key="3">
    <source>
        <dbReference type="PROSITE-ProRule" id="PRU00504"/>
    </source>
</evidence>
<dbReference type="Proteomes" id="UP000189739">
    <property type="component" value="Unassembled WGS sequence"/>
</dbReference>
<dbReference type="SUPFAM" id="SSF81296">
    <property type="entry name" value="E set domains"/>
    <property type="match status" value="3"/>
</dbReference>
<dbReference type="InterPro" id="IPR015919">
    <property type="entry name" value="Cadherin-like_sf"/>
</dbReference>
<dbReference type="Gene3D" id="2.60.40.10">
    <property type="entry name" value="Immunoglobulins"/>
    <property type="match status" value="6"/>
</dbReference>
<dbReference type="PANTHER" id="PTHR13833:SF71">
    <property type="entry name" value="NHL DOMAIN-CONTAINING PROTEIN"/>
    <property type="match status" value="1"/>
</dbReference>
<dbReference type="GO" id="GO:0005509">
    <property type="term" value="F:calcium ion binding"/>
    <property type="evidence" value="ECO:0007669"/>
    <property type="project" value="InterPro"/>
</dbReference>
<dbReference type="SUPFAM" id="SSF63829">
    <property type="entry name" value="Calcium-dependent phosphotriesterase"/>
    <property type="match status" value="1"/>
</dbReference>
<sequence>MKVFTSGVISCAIFLLALLPDSSLFAQTQSGPAFGTDLFANAVEYAVGSGAISVATGDIDGDGKIDIAVIPSGGNTINILRNIGKAGTISFDSPVSITLPYYAAVNLKKVIVADIDGNGKKDLVVQGSTAGPGVSVLRNISTIGSISFSSEVTNVATGVYWSAPGINTDLAVADLDKDGKPEIITTAYNYPTQFEPSNQSNLQVNKNKSTAGKISFEKGFGWTYGLNGYVANSMPVSVTAGDLDADGLPDLIVTDDTGKLRLFRNNSTASALSFADMLDLTIAAASNIKVTVGDVDGNGKPDLLFGLGSILNIYLNNSTTTFAFSNSSYETGSSRSGVSNVVLADFDKDGKVDVAMASDQFASSQLNVYHNNTSGTTFKLSAATNMAGTSAVANGYLDAADFDGDGKTDVTVLSNSAIVFRNKYNEPTITSFNPKGGLQNAAIIITGTNFTGATAVSFGGTPAASFTVNSATQITATVAKGTSGAITVTTPFGSATADGFSYYQQPTIISLDPTMQGSGGQVVITGTNFTGVTAVTFGNIAATAFTVDSPTQITATVGNGASGAVSVTSPGGNAGKTGFVFVPKPVITSINPSSAKYGDTVTITGSNFQNTVNVTFGGIPALDFSVKSATSIKAVVAAGASGPVAVTTLGTPGTYNSFTYVKTPQSIIFTAIPAQTFGAADLPGTFGPNNTYGYQLYANSNLNLTLQSSNTAVATIVNGKIHITGAGTTFITASQAGNSIYATAISANQTLTVNKAPQTITFNTLPGTYTNSPDLEPAAESSSGLQVTYSSDNTNVATIVNGKIHIVATGTANITATQAGNANYLAATPVSRSLTITTAPPAPVVSYPSTQNFTVATAITPLKPSASGTTVSPADYGQAFVYTSYSTGGTVNYQSVNSDYYYTTAVDASGNVYVGDGRNNAIKRISPTGIVSNFANIDNPFGVATDAAGNVYVAQGLLNTLKKISSNGQVSAINLSSYTGERWGDSFNITAIATDVYGKLYVAGYTYSQPMVYIVNMSTKNVSKAYGNYNTTILSLAVDKNLNIYAGTETSILKNGEVLAGGTIPGSANGTGAAASFNKVTGLAVDGAGNVYAADKNNNLVRMISPAGVVSTVAGTGLAGSADGAGTSATFSTPFGLSANNAGVLYVGDAGTNKVRKLVVDGYFIDKPLPLGLSFDGATGTISGTPLQPAGASNYSIAANNIIGGSSTTNLSLAVSPLAAPVMSYAGPKTFPTGTAITAFKPTYSGGAMPSAFYGQTNTIINKGVLPTTAYWAGMDKAGNIYTFDELGPELKKISPSGEITTVAGPNQFGAYSNFVGGSIAVDADGNTYLQTGSPTAIRKVSPTGQITTFAATNLQSGHAYFYMATGTNGVIYLATTSKIYQVSAGGAVSLLAGSDIQNTADGTGSAAGFSGINGITTDVAGNIFVTEAGQNYAAIRMITTTGVTTTVAGGSTTGTIKDGTGSAASFGAPGAITADQAGNLYVSDWQALRKIAPGGIVTTITTATNNQQYARQIMADAAGNIFSFDDKGGINEIFTPGYTISPALPTGLGLNAKTGTISGTPKQASPATEYTITATNISAAATAKLTIAVTSVVPPPAITYTATSVFTNGAAISTLSPTNTGGTIPAAGYKISPALPAGLVFDVNTGAISGTPTAQMAPKNYAITATNSGGSSKFTISIAVLAQVPSLSYPDKLTYTIEKAISPVKPTVTGSGNFASQTVGKRIAFAGSGKRGYNDGQGITATFYAPASLSFDSRGNLYVADMGNFRVRKVTPDGLVSTLAGNNFAGTTSGNGSAASFRYLYNLSTDSAGTSYIFDFTEMHVRKVTAEGDVSDYVTVPDMYLPTLNSLNGNVVAVTDNKGNFIYASGNTIRKAGPDGNTLLAGNNNNTEREQRDGTGNGASFSRIDALAISPTGDLYVADANGYVNGANRTTLRKIDKNGTVTTLPADLLTPGGYQSVYSIAADKAGNVYLADPYGIKKITTGGTVGTLYTDASTSGSATKIMSVALDPAGLYLYTTSEQSDQIFRISAAGTGSAYGITPALPDGLTFNGSNGIITGTPTKTKPATDYYITGYTTSGSATAKVNITVNPSPPIISYVTPQPYLRRKQIDPLSPTARFVDAFKYDTDNIKAIGSGFNNPYATAADTAGNVYVAEMGTNSIKKIPAGGGTPVLVADGFNQPIGVAVDLAGNVYVADQGNNAIVKVLPSGVKYNIGKGFNQPSGVAIDVTGNVYVADYGSGTVKRINFADAKTITLAEGFMMPTSVAVDAAGNVYVADAGNSSVKLIRNTDGNVITLNSELSFPTGVAVDAGGTVYIAEYTEHALMRLNPFGGIEKLSEQFAAPFGLAIDGAGHIYIADPDVNKVMAVKAIGGYSIYPTLPAGLVIDRQYGTISGTPTGRNSEAYYTVVAHNSFASGSTKVKIQIVAPPTEPATRPYFTDITSSTASITWTNGSGAGRLVFISKAGSYNSVPLPVAGVNYVANSAYGEGTQIGTSGWYCIYDGTGSDATVSQLSSAQAYSVAVVEYSPVTGSNPPIRSYITDGVIAGNFTTLIAKPSRQAGNLFFNGTTGTTTTISWTNGNGTARSVFIKRGNDGAPMPADAYYSANNRFKSGNQIDTTGWYCVYNGVGSSVNVIGLTVGTTYRAAVVEYNGSIAAPLYLQDNIAPENLTTPIDPPTGYATSLVFSNTTSSTTTLSWVSSNGASRAVFMKLNSSGSPNIVQGNIYYPNAKFGQGTQAGTNGWYCVYNGTGNSVDISGLAANTAYRAIVIEYNGADETSSYNLTRYNTAYVNMAAGPATLASINTKRITPVVDKKEIDAPLVQGELSVHQAVSPNGDGLNDVFTIDGINAYPDNTVRIINANGDVIYSAKGYDNYSKAFDGRANNGKLQKPGTYFYSLDYTKDGKAQRKTGYLIVKY</sequence>
<dbReference type="Pfam" id="PF01436">
    <property type="entry name" value="NHL"/>
    <property type="match status" value="2"/>
</dbReference>
<dbReference type="InterPro" id="IPR001258">
    <property type="entry name" value="NHL_repeat"/>
</dbReference>
<feature type="chain" id="PRO_5012887996" description="Fibronectin type-III domain-containing protein" evidence="5">
    <location>
        <begin position="27"/>
        <end position="2913"/>
    </location>
</feature>
<keyword evidence="2" id="KW-0677">Repeat</keyword>
<feature type="domain" description="Fibronectin type-III" evidence="6">
    <location>
        <begin position="2674"/>
        <end position="2775"/>
    </location>
</feature>
<evidence type="ECO:0000259" key="6">
    <source>
        <dbReference type="SMART" id="SM00060"/>
    </source>
</evidence>
<feature type="domain" description="Fibronectin type-III" evidence="6">
    <location>
        <begin position="2553"/>
        <end position="2654"/>
    </location>
</feature>
<reference evidence="7 8" key="1">
    <citation type="submission" date="2016-07" db="EMBL/GenBank/DDBJ databases">
        <title>Genomic analysis of zinc-resistant bacterium Mucilaginibacter pedocola TBZ30.</title>
        <authorList>
            <person name="Huang J."/>
            <person name="Tang J."/>
        </authorList>
    </citation>
    <scope>NUCLEOTIDE SEQUENCE [LARGE SCALE GENOMIC DNA]</scope>
    <source>
        <strain evidence="7 8">TBZ30</strain>
    </source>
</reference>
<feature type="signal peptide" evidence="5">
    <location>
        <begin position="1"/>
        <end position="26"/>
    </location>
</feature>
<evidence type="ECO:0000256" key="1">
    <source>
        <dbReference type="ARBA" id="ARBA00022729"/>
    </source>
</evidence>
<dbReference type="PROSITE" id="PS51125">
    <property type="entry name" value="NHL"/>
    <property type="match status" value="3"/>
</dbReference>
<dbReference type="PANTHER" id="PTHR13833">
    <property type="match status" value="1"/>
</dbReference>
<dbReference type="Pfam" id="PF13585">
    <property type="entry name" value="CHU_C"/>
    <property type="match status" value="1"/>
</dbReference>
<comment type="caution">
    <text evidence="7">The sequence shown here is derived from an EMBL/GenBank/DDBJ whole genome shotgun (WGS) entry which is preliminary data.</text>
</comment>
<dbReference type="InterPro" id="IPR013517">
    <property type="entry name" value="FG-GAP"/>
</dbReference>
<organism evidence="7 8">
    <name type="scientific">Mucilaginibacter pedocola</name>
    <dbReference type="NCBI Taxonomy" id="1792845"/>
    <lineage>
        <taxon>Bacteria</taxon>
        <taxon>Pseudomonadati</taxon>
        <taxon>Bacteroidota</taxon>
        <taxon>Sphingobacteriia</taxon>
        <taxon>Sphingobacteriales</taxon>
        <taxon>Sphingobacteriaceae</taxon>
        <taxon>Mucilaginibacter</taxon>
    </lineage>
</organism>
<feature type="repeat" description="NHL" evidence="3">
    <location>
        <begin position="2174"/>
        <end position="2206"/>
    </location>
</feature>
<dbReference type="InterPro" id="IPR011042">
    <property type="entry name" value="6-blade_b-propeller_TolB-like"/>
</dbReference>
<evidence type="ECO:0000313" key="7">
    <source>
        <dbReference type="EMBL" id="OOQ61614.1"/>
    </source>
</evidence>
<dbReference type="SMART" id="SM00060">
    <property type="entry name" value="FN3"/>
    <property type="match status" value="3"/>
</dbReference>
<dbReference type="Pfam" id="PF05345">
    <property type="entry name" value="He_PIG"/>
    <property type="match status" value="5"/>
</dbReference>
<proteinExistence type="predicted"/>
<keyword evidence="8" id="KW-1185">Reference proteome</keyword>
<evidence type="ECO:0000256" key="2">
    <source>
        <dbReference type="ARBA" id="ARBA00022737"/>
    </source>
</evidence>
<protein>
    <recommendedName>
        <fullName evidence="6">Fibronectin type-III domain-containing protein</fullName>
    </recommendedName>
</protein>
<dbReference type="CDD" id="cd00102">
    <property type="entry name" value="IPT"/>
    <property type="match status" value="2"/>
</dbReference>
<dbReference type="InterPro" id="IPR014756">
    <property type="entry name" value="Ig_E-set"/>
</dbReference>
<keyword evidence="1 5" id="KW-0732">Signal</keyword>
<dbReference type="InterPro" id="IPR013783">
    <property type="entry name" value="Ig-like_fold"/>
</dbReference>
<dbReference type="Gene3D" id="2.120.10.30">
    <property type="entry name" value="TolB, C-terminal domain"/>
    <property type="match status" value="6"/>
</dbReference>
<dbReference type="SUPFAM" id="SSF101898">
    <property type="entry name" value="NHL repeat"/>
    <property type="match status" value="4"/>
</dbReference>
<dbReference type="Gene3D" id="2.130.10.130">
    <property type="entry name" value="Integrin alpha, N-terminal"/>
    <property type="match status" value="1"/>
</dbReference>
<dbReference type="InterPro" id="IPR003961">
    <property type="entry name" value="FN3_dom"/>
</dbReference>
<dbReference type="CDD" id="cd05819">
    <property type="entry name" value="NHL"/>
    <property type="match status" value="1"/>
</dbReference>
<dbReference type="Gene3D" id="2.40.10.500">
    <property type="match status" value="2"/>
</dbReference>
<feature type="compositionally biased region" description="Low complexity" evidence="4">
    <location>
        <begin position="1877"/>
        <end position="1887"/>
    </location>
</feature>
<dbReference type="SUPFAM" id="SSF49313">
    <property type="entry name" value="Cadherin-like"/>
    <property type="match status" value="4"/>
</dbReference>
<dbReference type="Pfam" id="PF13517">
    <property type="entry name" value="FG-GAP_3"/>
    <property type="match status" value="3"/>
</dbReference>
<feature type="repeat" description="NHL" evidence="3">
    <location>
        <begin position="2213"/>
        <end position="2246"/>
    </location>
</feature>
<dbReference type="GO" id="GO:0016020">
    <property type="term" value="C:membrane"/>
    <property type="evidence" value="ECO:0007669"/>
    <property type="project" value="InterPro"/>
</dbReference>
<evidence type="ECO:0000256" key="5">
    <source>
        <dbReference type="SAM" id="SignalP"/>
    </source>
</evidence>
<feature type="repeat" description="NHL" evidence="3">
    <location>
        <begin position="2257"/>
        <end position="2287"/>
    </location>
</feature>
<gene>
    <name evidence="7" type="ORF">BC343_00630</name>
</gene>
<feature type="domain" description="Fibronectin type-III" evidence="6">
    <location>
        <begin position="2427"/>
        <end position="2529"/>
    </location>
</feature>
<feature type="region of interest" description="Disordered" evidence="4">
    <location>
        <begin position="1875"/>
        <end position="1900"/>
    </location>
</feature>